<gene>
    <name evidence="1" type="ORF">FZD51_16520</name>
</gene>
<organism evidence="1 2">
    <name type="scientific">Bacillus infantis</name>
    <dbReference type="NCBI Taxonomy" id="324767"/>
    <lineage>
        <taxon>Bacteria</taxon>
        <taxon>Bacillati</taxon>
        <taxon>Bacillota</taxon>
        <taxon>Bacilli</taxon>
        <taxon>Bacillales</taxon>
        <taxon>Bacillaceae</taxon>
        <taxon>Bacillus</taxon>
    </lineage>
</organism>
<sequence>MACHLRGGQAPKTREFNNEQNRVFGLFIEGDNSNIQGLILIQEREPNQLIHISLMEAAPYNQFNNPHQEYASVGKVLLAFAMNYSLNIQRFEGYVGLEAKRNYNEDFYLKLNAQLANLINGKPYYFFSDTDGSINHLKKYLPGGVNICPS</sequence>
<evidence type="ECO:0000313" key="2">
    <source>
        <dbReference type="Proteomes" id="UP000322139"/>
    </source>
</evidence>
<comment type="caution">
    <text evidence="1">The sequence shown here is derived from an EMBL/GenBank/DDBJ whole genome shotgun (WGS) entry which is preliminary data.</text>
</comment>
<dbReference type="Proteomes" id="UP000322139">
    <property type="component" value="Unassembled WGS sequence"/>
</dbReference>
<accession>A0A5D4RBC3</accession>
<protein>
    <recommendedName>
        <fullName evidence="3">GNAT family N-acetyltransferase</fullName>
    </recommendedName>
</protein>
<evidence type="ECO:0008006" key="3">
    <source>
        <dbReference type="Google" id="ProtNLM"/>
    </source>
</evidence>
<dbReference type="AlphaFoldDB" id="A0A5D4RBC3"/>
<dbReference type="EMBL" id="VTER01000007">
    <property type="protein sequence ID" value="TYS47058.1"/>
    <property type="molecule type" value="Genomic_DNA"/>
</dbReference>
<dbReference type="RefSeq" id="WP_148975758.1">
    <property type="nucleotide sequence ID" value="NZ_JBNIKU010000004.1"/>
</dbReference>
<evidence type="ECO:0000313" key="1">
    <source>
        <dbReference type="EMBL" id="TYS47058.1"/>
    </source>
</evidence>
<reference evidence="1 2" key="1">
    <citation type="submission" date="2019-08" db="EMBL/GenBank/DDBJ databases">
        <title>Bacillus genomes from the desert of Cuatro Cienegas, Coahuila.</title>
        <authorList>
            <person name="Olmedo-Alvarez G."/>
        </authorList>
    </citation>
    <scope>NUCLEOTIDE SEQUENCE [LARGE SCALE GENOMIC DNA]</scope>
    <source>
        <strain evidence="1 2">CH446_14T</strain>
    </source>
</reference>
<proteinExistence type="predicted"/>
<name>A0A5D4RBC3_9BACI</name>